<dbReference type="Proteomes" id="UP000076580">
    <property type="component" value="Chromosome 03"/>
</dbReference>
<dbReference type="InterPro" id="IPR024079">
    <property type="entry name" value="MetalloPept_cat_dom_sf"/>
</dbReference>
<reference evidence="1 2" key="1">
    <citation type="journal article" date="2016" name="Sci. Rep.">
        <title>Insights into Adaptations to a Near-Obligate Nematode Endoparasitic Lifestyle from the Finished Genome of Drechmeria coniospora.</title>
        <authorList>
            <person name="Zhang L."/>
            <person name="Zhou Z."/>
            <person name="Guo Q."/>
            <person name="Fokkens L."/>
            <person name="Miskei M."/>
            <person name="Pocsi I."/>
            <person name="Zhang W."/>
            <person name="Chen M."/>
            <person name="Wang L."/>
            <person name="Sun Y."/>
            <person name="Donzelli B.G."/>
            <person name="Gibson D.M."/>
            <person name="Nelson D.R."/>
            <person name="Luo J.G."/>
            <person name="Rep M."/>
            <person name="Liu H."/>
            <person name="Yang S."/>
            <person name="Wang J."/>
            <person name="Krasnoff S.B."/>
            <person name="Xu Y."/>
            <person name="Molnar I."/>
            <person name="Lin M."/>
        </authorList>
    </citation>
    <scope>NUCLEOTIDE SEQUENCE [LARGE SCALE GENOMIC DNA]</scope>
    <source>
        <strain evidence="1 2">ARSEF 6962</strain>
    </source>
</reference>
<gene>
    <name evidence="1" type="ORF">DCS_08183</name>
</gene>
<dbReference type="GO" id="GO:0008237">
    <property type="term" value="F:metallopeptidase activity"/>
    <property type="evidence" value="ECO:0007669"/>
    <property type="project" value="InterPro"/>
</dbReference>
<dbReference type="SUPFAM" id="SSF55486">
    <property type="entry name" value="Metalloproteases ('zincins'), catalytic domain"/>
    <property type="match status" value="1"/>
</dbReference>
<proteinExistence type="predicted"/>
<dbReference type="AlphaFoldDB" id="A0A151GGJ8"/>
<dbReference type="RefSeq" id="XP_040655567.1">
    <property type="nucleotide sequence ID" value="XM_040805463.1"/>
</dbReference>
<dbReference type="Gene3D" id="3.40.390.10">
    <property type="entry name" value="Collagenase (Catalytic Domain)"/>
    <property type="match status" value="1"/>
</dbReference>
<evidence type="ECO:0000313" key="1">
    <source>
        <dbReference type="EMBL" id="KYK56215.1"/>
    </source>
</evidence>
<keyword evidence="2" id="KW-1185">Reference proteome</keyword>
<name>A0A151GGJ8_DRECN</name>
<protein>
    <recommendedName>
        <fullName evidence="3">Lysine-specific metallo-endopeptidase domain-containing protein</fullName>
    </recommendedName>
</protein>
<organism evidence="1 2">
    <name type="scientific">Drechmeria coniospora</name>
    <name type="common">Nematophagous fungus</name>
    <name type="synonym">Meria coniospora</name>
    <dbReference type="NCBI Taxonomy" id="98403"/>
    <lineage>
        <taxon>Eukaryota</taxon>
        <taxon>Fungi</taxon>
        <taxon>Dikarya</taxon>
        <taxon>Ascomycota</taxon>
        <taxon>Pezizomycotina</taxon>
        <taxon>Sordariomycetes</taxon>
        <taxon>Hypocreomycetidae</taxon>
        <taxon>Hypocreales</taxon>
        <taxon>Ophiocordycipitaceae</taxon>
        <taxon>Drechmeria</taxon>
    </lineage>
</organism>
<evidence type="ECO:0008006" key="3">
    <source>
        <dbReference type="Google" id="ProtNLM"/>
    </source>
</evidence>
<sequence>MQVPIELDEGKINVLVSRAPHPADTWTVPHVQSSFDRGETKHIKDAFLDALLLARQVDTNPEWFVKTIFKKYFFESDYATVVEIIHNILGPDMKGSRHLRSVSAVHDYDNQYYGYSCTDSTVTATFIEMPDGRGYLVICGSAFLYGGIGKGYANAASLTCDMFDRPGMTLNAMLPLGGILLHEFTHYKKLLSPPLWSEAMDHAYAFKECRDLINQPDPSRPALYNADSYTYFLLELFWSSACGCDFDDEGRKIRR</sequence>
<dbReference type="EMBL" id="LAYC01000003">
    <property type="protein sequence ID" value="KYK56215.1"/>
    <property type="molecule type" value="Genomic_DNA"/>
</dbReference>
<evidence type="ECO:0000313" key="2">
    <source>
        <dbReference type="Proteomes" id="UP000076580"/>
    </source>
</evidence>
<accession>A0A151GGJ8</accession>
<dbReference type="InParanoid" id="A0A151GGJ8"/>
<dbReference type="GeneID" id="63720826"/>
<comment type="caution">
    <text evidence="1">The sequence shown here is derived from an EMBL/GenBank/DDBJ whole genome shotgun (WGS) entry which is preliminary data.</text>
</comment>